<dbReference type="PANTHER" id="PTHR10050">
    <property type="entry name" value="DOLICHYL-PHOSPHATE-MANNOSE--PROTEIN MANNOSYLTRANSFERASE"/>
    <property type="match status" value="1"/>
</dbReference>
<dbReference type="GO" id="GO:0031502">
    <property type="term" value="C:dolichyl-phosphate-mannose-protein mannosyltransferase complex"/>
    <property type="evidence" value="ECO:0007669"/>
    <property type="project" value="EnsemblMetazoa"/>
</dbReference>
<evidence type="ECO:0000256" key="10">
    <source>
        <dbReference type="ARBA" id="ARBA00022989"/>
    </source>
</evidence>
<dbReference type="EMBL" id="CH480825">
    <property type="protein sequence ID" value="EDW43741.1"/>
    <property type="molecule type" value="Genomic_DNA"/>
</dbReference>
<gene>
    <name evidence="21" type="primary">Dsec\GM19090</name>
    <name evidence="21" type="ORF">Dsec_GM19090</name>
</gene>
<evidence type="ECO:0000256" key="16">
    <source>
        <dbReference type="ARBA" id="ARBA00062278"/>
    </source>
</evidence>
<protein>
    <recommendedName>
        <fullName evidence="12">Protein O-mannosyl-transferase 2</fullName>
        <ecNumber evidence="4">2.4.1.109</ecNumber>
    </recommendedName>
    <alternativeName>
        <fullName evidence="17">Protein twisted</fullName>
    </alternativeName>
</protein>
<dbReference type="Pfam" id="PF02815">
    <property type="entry name" value="MIR"/>
    <property type="match status" value="1"/>
</dbReference>
<comment type="subcellular location">
    <subcellularLocation>
        <location evidence="1">Endoplasmic reticulum membrane</location>
        <topology evidence="1">Multi-pass membrane protein</topology>
    </subcellularLocation>
</comment>
<dbReference type="Pfam" id="PF02366">
    <property type="entry name" value="PMT"/>
    <property type="match status" value="1"/>
</dbReference>
<evidence type="ECO:0000313" key="21">
    <source>
        <dbReference type="EMBL" id="EDW43741.1"/>
    </source>
</evidence>
<dbReference type="OMA" id="MCGWDDN"/>
<evidence type="ECO:0000256" key="13">
    <source>
        <dbReference type="ARBA" id="ARBA00045085"/>
    </source>
</evidence>
<organism evidence="22">
    <name type="scientific">Drosophila sechellia</name>
    <name type="common">Fruit fly</name>
    <dbReference type="NCBI Taxonomy" id="7238"/>
    <lineage>
        <taxon>Eukaryota</taxon>
        <taxon>Metazoa</taxon>
        <taxon>Ecdysozoa</taxon>
        <taxon>Arthropoda</taxon>
        <taxon>Hexapoda</taxon>
        <taxon>Insecta</taxon>
        <taxon>Pterygota</taxon>
        <taxon>Neoptera</taxon>
        <taxon>Endopterygota</taxon>
        <taxon>Diptera</taxon>
        <taxon>Brachycera</taxon>
        <taxon>Muscomorpha</taxon>
        <taxon>Ephydroidea</taxon>
        <taxon>Drosophilidae</taxon>
        <taxon>Drosophila</taxon>
        <taxon>Sophophora</taxon>
    </lineage>
</organism>
<keyword evidence="8" id="KW-0677">Repeat</keyword>
<evidence type="ECO:0000256" key="14">
    <source>
        <dbReference type="ARBA" id="ARBA00045102"/>
    </source>
</evidence>
<evidence type="ECO:0000256" key="5">
    <source>
        <dbReference type="ARBA" id="ARBA00022676"/>
    </source>
</evidence>
<name>B4I960_DROSE</name>
<evidence type="ECO:0000256" key="3">
    <source>
        <dbReference type="ARBA" id="ARBA00007222"/>
    </source>
</evidence>
<dbReference type="InterPro" id="IPR032421">
    <property type="entry name" value="PMT_4TMC"/>
</dbReference>
<keyword evidence="9" id="KW-0256">Endoplasmic reticulum</keyword>
<sequence>MAASVVKTPKCPRRGSVKDVAQSAHRSGPTSSKEANWNWWLLLATVFLVTFATRFYKVTEPDHICWDETHFGKMGSWYINRTFFFDVHPPLGKMLIGLSGYLTGYNGTFPFEKPGDKYNETRYQGMRYFCTTLGALIMPMGFDTVYDLTRSHEAALLAAAYLIFDVGLLTLNQYILLDPILLFFMMASVWGMVKVSKSTASGGSYGLRWWFWLFLTGTMLSCTISVKFVGLFVVLLSRLIGNSLYNASMPRDVAYGSLVTIKNHKTGGGYLHSHHHLYPKGLGARQQQVTTYTHKDENNRWLIRPHNKKGLPKGKPQILRHGDLVRLTHMATRRNLHSHNEPAPMTKKHLQVTGYGELGVGDANDAWRVLIVGGKVNETVHTVTTRLKFIHLLQNCALTSSGKQLPKWGFEQQEVSCNPNVRDKNSQWNVEDNEHKLMPSVSFSVYAPGFFARFLESHAVMLQGNAGLKPKEGEVTSRPWQWPINYRGQFFSGSSYRIYLLGNPLIWWSNLVFLALFVTVFLWNAVVQQRRAGFARSTAQNQAQSPDSETVAQGEESEHSTMDICSCCTPVKEKVPKAVPSGSPEAPNPAQSLRAAAWLFLGWMLHYLPFWAMGRVLYFHHYFPALIFNSLLTGVMFNYIMRVLPKWIHHAILGLVLSILVYSFAAFSPLAYGMSGPLANEPNSTMHNLKWLSTWEF</sequence>
<evidence type="ECO:0000313" key="22">
    <source>
        <dbReference type="Proteomes" id="UP000001292"/>
    </source>
</evidence>
<dbReference type="FunFam" id="2.80.10.50:FF:000026">
    <property type="entry name" value="Blast:Protein O-mannosyl-transferase 2"/>
    <property type="match status" value="1"/>
</dbReference>
<dbReference type="Gene3D" id="2.80.10.50">
    <property type="match status" value="1"/>
</dbReference>
<dbReference type="HOGENOM" id="CLU_008438_5_0_1"/>
<keyword evidence="10 19" id="KW-1133">Transmembrane helix</keyword>
<dbReference type="AlphaFoldDB" id="B4I960"/>
<dbReference type="GO" id="GO:0045214">
    <property type="term" value="P:sarcomere organization"/>
    <property type="evidence" value="ECO:0007669"/>
    <property type="project" value="EnsemblMetazoa"/>
</dbReference>
<proteinExistence type="inferred from homology"/>
<feature type="transmembrane region" description="Helical" evidence="19">
    <location>
        <begin position="37"/>
        <end position="56"/>
    </location>
</feature>
<feature type="transmembrane region" description="Helical" evidence="19">
    <location>
        <begin position="176"/>
        <end position="193"/>
    </location>
</feature>
<comment type="function">
    <text evidence="15">Rt/POMT1 and tw/POMT2 function as a protein O-mannosyltransferase in association with each other to generate and maintain normal muscle development.</text>
</comment>
<dbReference type="SMART" id="SM00472">
    <property type="entry name" value="MIR"/>
    <property type="match status" value="3"/>
</dbReference>
<dbReference type="GO" id="GO:0007517">
    <property type="term" value="P:muscle organ development"/>
    <property type="evidence" value="ECO:0007669"/>
    <property type="project" value="EnsemblMetazoa"/>
</dbReference>
<dbReference type="PROSITE" id="PS50919">
    <property type="entry name" value="MIR"/>
    <property type="match status" value="3"/>
</dbReference>
<comment type="similarity">
    <text evidence="3">Belongs to the glycosyltransferase 39 family.</text>
</comment>
<dbReference type="PANTHER" id="PTHR10050:SF46">
    <property type="entry name" value="PROTEIN O-MANNOSYL-TRANSFERASE 2"/>
    <property type="match status" value="1"/>
</dbReference>
<keyword evidence="11 19" id="KW-0472">Membrane</keyword>
<evidence type="ECO:0000256" key="9">
    <source>
        <dbReference type="ARBA" id="ARBA00022824"/>
    </source>
</evidence>
<comment type="subunit">
    <text evidence="16">Interacts with Rt/POMT1.</text>
</comment>
<dbReference type="CDD" id="cd23282">
    <property type="entry name" value="beta-trefoil_MIR_POMT2"/>
    <property type="match status" value="1"/>
</dbReference>
<reference evidence="21 22" key="1">
    <citation type="journal article" date="2007" name="Nature">
        <title>Evolution of genes and genomes on the Drosophila phylogeny.</title>
        <authorList>
            <consortium name="Drosophila 12 Genomes Consortium"/>
            <person name="Clark A.G."/>
            <person name="Eisen M.B."/>
            <person name="Smith D.R."/>
            <person name="Bergman C.M."/>
            <person name="Oliver B."/>
            <person name="Markow T.A."/>
            <person name="Kaufman T.C."/>
            <person name="Kellis M."/>
            <person name="Gelbart W."/>
            <person name="Iyer V.N."/>
            <person name="Pollard D.A."/>
            <person name="Sackton T.B."/>
            <person name="Larracuente A.M."/>
            <person name="Singh N.D."/>
            <person name="Abad J.P."/>
            <person name="Abt D.N."/>
            <person name="Adryan B."/>
            <person name="Aguade M."/>
            <person name="Akashi H."/>
            <person name="Anderson W.W."/>
            <person name="Aquadro C.F."/>
            <person name="Ardell D.H."/>
            <person name="Arguello R."/>
            <person name="Artieri C.G."/>
            <person name="Barbash D.A."/>
            <person name="Barker D."/>
            <person name="Barsanti P."/>
            <person name="Batterham P."/>
            <person name="Batzoglou S."/>
            <person name="Begun D."/>
            <person name="Bhutkar A."/>
            <person name="Blanco E."/>
            <person name="Bosak S.A."/>
            <person name="Bradley R.K."/>
            <person name="Brand A.D."/>
            <person name="Brent M.R."/>
            <person name="Brooks A.N."/>
            <person name="Brown R.H."/>
            <person name="Butlin R.K."/>
            <person name="Caggese C."/>
            <person name="Calvi B.R."/>
            <person name="Bernardo de Carvalho A."/>
            <person name="Caspi A."/>
            <person name="Castrezana S."/>
            <person name="Celniker S.E."/>
            <person name="Chang J.L."/>
            <person name="Chapple C."/>
            <person name="Chatterji S."/>
            <person name="Chinwalla A."/>
            <person name="Civetta A."/>
            <person name="Clifton S.W."/>
            <person name="Comeron J.M."/>
            <person name="Costello J.C."/>
            <person name="Coyne J.A."/>
            <person name="Daub J."/>
            <person name="David R.G."/>
            <person name="Delcher A.L."/>
            <person name="Delehaunty K."/>
            <person name="Do C.B."/>
            <person name="Ebling H."/>
            <person name="Edwards K."/>
            <person name="Eickbush T."/>
            <person name="Evans J.D."/>
            <person name="Filipski A."/>
            <person name="Findeiss S."/>
            <person name="Freyhult E."/>
            <person name="Fulton L."/>
            <person name="Fulton R."/>
            <person name="Garcia A.C."/>
            <person name="Gardiner A."/>
            <person name="Garfield D.A."/>
            <person name="Garvin B.E."/>
            <person name="Gibson G."/>
            <person name="Gilbert D."/>
            <person name="Gnerre S."/>
            <person name="Godfrey J."/>
            <person name="Good R."/>
            <person name="Gotea V."/>
            <person name="Gravely B."/>
            <person name="Greenberg A.J."/>
            <person name="Griffiths-Jones S."/>
            <person name="Gross S."/>
            <person name="Guigo R."/>
            <person name="Gustafson E.A."/>
            <person name="Haerty W."/>
            <person name="Hahn M.W."/>
            <person name="Halligan D.L."/>
            <person name="Halpern A.L."/>
            <person name="Halter G.M."/>
            <person name="Han M.V."/>
            <person name="Heger A."/>
            <person name="Hillier L."/>
            <person name="Hinrichs A.S."/>
            <person name="Holmes I."/>
            <person name="Hoskins R.A."/>
            <person name="Hubisz M.J."/>
            <person name="Hultmark D."/>
            <person name="Huntley M.A."/>
            <person name="Jaffe D.B."/>
            <person name="Jagadeeshan S."/>
            <person name="Jeck W.R."/>
            <person name="Johnson J."/>
            <person name="Jones C.D."/>
            <person name="Jordan W.C."/>
            <person name="Karpen G.H."/>
            <person name="Kataoka E."/>
            <person name="Keightley P.D."/>
            <person name="Kheradpour P."/>
            <person name="Kirkness E.F."/>
            <person name="Koerich L.B."/>
            <person name="Kristiansen K."/>
            <person name="Kudrna D."/>
            <person name="Kulathinal R.J."/>
            <person name="Kumar S."/>
            <person name="Kwok R."/>
            <person name="Lander E."/>
            <person name="Langley C.H."/>
            <person name="Lapoint R."/>
            <person name="Lazzaro B.P."/>
            <person name="Lee S.J."/>
            <person name="Levesque L."/>
            <person name="Li R."/>
            <person name="Lin C.F."/>
            <person name="Lin M.F."/>
            <person name="Lindblad-Toh K."/>
            <person name="Llopart A."/>
            <person name="Long M."/>
            <person name="Low L."/>
            <person name="Lozovsky E."/>
            <person name="Lu J."/>
            <person name="Luo M."/>
            <person name="Machado C.A."/>
            <person name="Makalowski W."/>
            <person name="Marzo M."/>
            <person name="Matsuda M."/>
            <person name="Matzkin L."/>
            <person name="McAllister B."/>
            <person name="McBride C.S."/>
            <person name="McKernan B."/>
            <person name="McKernan K."/>
            <person name="Mendez-Lago M."/>
            <person name="Minx P."/>
            <person name="Mollenhauer M.U."/>
            <person name="Montooth K."/>
            <person name="Mount S.M."/>
            <person name="Mu X."/>
            <person name="Myers E."/>
            <person name="Negre B."/>
            <person name="Newfeld S."/>
            <person name="Nielsen R."/>
            <person name="Noor M.A."/>
            <person name="O'Grady P."/>
            <person name="Pachter L."/>
            <person name="Papaceit M."/>
            <person name="Parisi M.J."/>
            <person name="Parisi M."/>
            <person name="Parts L."/>
            <person name="Pedersen J.S."/>
            <person name="Pesole G."/>
            <person name="Phillippy A.M."/>
            <person name="Ponting C.P."/>
            <person name="Pop M."/>
            <person name="Porcelli D."/>
            <person name="Powell J.R."/>
            <person name="Prohaska S."/>
            <person name="Pruitt K."/>
            <person name="Puig M."/>
            <person name="Quesneville H."/>
            <person name="Ram K.R."/>
            <person name="Rand D."/>
            <person name="Rasmussen M.D."/>
            <person name="Reed L.K."/>
            <person name="Reenan R."/>
            <person name="Reily A."/>
            <person name="Remington K.A."/>
            <person name="Rieger T.T."/>
            <person name="Ritchie M.G."/>
            <person name="Robin C."/>
            <person name="Rogers Y.H."/>
            <person name="Rohde C."/>
            <person name="Rozas J."/>
            <person name="Rubenfield M.J."/>
            <person name="Ruiz A."/>
            <person name="Russo S."/>
            <person name="Salzberg S.L."/>
            <person name="Sanchez-Gracia A."/>
            <person name="Saranga D.J."/>
            <person name="Sato H."/>
            <person name="Schaeffer S.W."/>
            <person name="Schatz M.C."/>
            <person name="Schlenke T."/>
            <person name="Schwartz R."/>
            <person name="Segarra C."/>
            <person name="Singh R.S."/>
            <person name="Sirot L."/>
            <person name="Sirota M."/>
            <person name="Sisneros N.B."/>
            <person name="Smith C.D."/>
            <person name="Smith T.F."/>
            <person name="Spieth J."/>
            <person name="Stage D.E."/>
            <person name="Stark A."/>
            <person name="Stephan W."/>
            <person name="Strausberg R.L."/>
            <person name="Strempel S."/>
            <person name="Sturgill D."/>
            <person name="Sutton G."/>
            <person name="Sutton G.G."/>
            <person name="Tao W."/>
            <person name="Teichmann S."/>
            <person name="Tobari Y.N."/>
            <person name="Tomimura Y."/>
            <person name="Tsolas J.M."/>
            <person name="Valente V.L."/>
            <person name="Venter E."/>
            <person name="Venter J.C."/>
            <person name="Vicario S."/>
            <person name="Vieira F.G."/>
            <person name="Vilella A.J."/>
            <person name="Villasante A."/>
            <person name="Walenz B."/>
            <person name="Wang J."/>
            <person name="Wasserman M."/>
            <person name="Watts T."/>
            <person name="Wilson D."/>
            <person name="Wilson R.K."/>
            <person name="Wing R.A."/>
            <person name="Wolfner M.F."/>
            <person name="Wong A."/>
            <person name="Wong G.K."/>
            <person name="Wu C.I."/>
            <person name="Wu G."/>
            <person name="Yamamoto D."/>
            <person name="Yang H.P."/>
            <person name="Yang S.P."/>
            <person name="Yorke J.A."/>
            <person name="Yoshida K."/>
            <person name="Zdobnov E."/>
            <person name="Zhang P."/>
            <person name="Zhang Y."/>
            <person name="Zimin A.V."/>
            <person name="Baldwin J."/>
            <person name="Abdouelleil A."/>
            <person name="Abdulkadir J."/>
            <person name="Abebe A."/>
            <person name="Abera B."/>
            <person name="Abreu J."/>
            <person name="Acer S.C."/>
            <person name="Aftuck L."/>
            <person name="Alexander A."/>
            <person name="An P."/>
            <person name="Anderson E."/>
            <person name="Anderson S."/>
            <person name="Arachi H."/>
            <person name="Azer M."/>
            <person name="Bachantsang P."/>
            <person name="Barry A."/>
            <person name="Bayul T."/>
            <person name="Berlin A."/>
            <person name="Bessette D."/>
            <person name="Bloom T."/>
            <person name="Blye J."/>
            <person name="Boguslavskiy L."/>
            <person name="Bonnet C."/>
            <person name="Boukhgalter B."/>
            <person name="Bourzgui I."/>
            <person name="Brown A."/>
            <person name="Cahill P."/>
            <person name="Channer S."/>
            <person name="Cheshatsang Y."/>
            <person name="Chuda L."/>
            <person name="Citroen M."/>
            <person name="Collymore A."/>
            <person name="Cooke P."/>
            <person name="Costello M."/>
            <person name="D'Aco K."/>
            <person name="Daza R."/>
            <person name="De Haan G."/>
            <person name="DeGray S."/>
            <person name="DeMaso C."/>
            <person name="Dhargay N."/>
            <person name="Dooley K."/>
            <person name="Dooley E."/>
            <person name="Doricent M."/>
            <person name="Dorje P."/>
            <person name="Dorjee K."/>
            <person name="Dupes A."/>
            <person name="Elong R."/>
            <person name="Falk J."/>
            <person name="Farina A."/>
            <person name="Faro S."/>
            <person name="Ferguson D."/>
            <person name="Fisher S."/>
            <person name="Foley C.D."/>
            <person name="Franke A."/>
            <person name="Friedrich D."/>
            <person name="Gadbois L."/>
            <person name="Gearin G."/>
            <person name="Gearin C.R."/>
            <person name="Giannoukos G."/>
            <person name="Goode T."/>
            <person name="Graham J."/>
            <person name="Grandbois E."/>
            <person name="Grewal S."/>
            <person name="Gyaltsen K."/>
            <person name="Hafez N."/>
            <person name="Hagos B."/>
            <person name="Hall J."/>
            <person name="Henson C."/>
            <person name="Hollinger A."/>
            <person name="Honan T."/>
            <person name="Huard M.D."/>
            <person name="Hughes L."/>
            <person name="Hurhula B."/>
            <person name="Husby M.E."/>
            <person name="Kamat A."/>
            <person name="Kanga B."/>
            <person name="Kashin S."/>
            <person name="Khazanovich D."/>
            <person name="Kisner P."/>
            <person name="Lance K."/>
            <person name="Lara M."/>
            <person name="Lee W."/>
            <person name="Lennon N."/>
            <person name="Letendre F."/>
            <person name="LeVine R."/>
            <person name="Lipovsky A."/>
            <person name="Liu X."/>
            <person name="Liu J."/>
            <person name="Liu S."/>
            <person name="Lokyitsang T."/>
            <person name="Lokyitsang Y."/>
            <person name="Lubonja R."/>
            <person name="Lui A."/>
            <person name="MacDonald P."/>
            <person name="Magnisalis V."/>
            <person name="Maru K."/>
            <person name="Matthews C."/>
            <person name="McCusker W."/>
            <person name="McDonough S."/>
            <person name="Mehta T."/>
            <person name="Meldrim J."/>
            <person name="Meneus L."/>
            <person name="Mihai O."/>
            <person name="Mihalev A."/>
            <person name="Mihova T."/>
            <person name="Mittelman R."/>
            <person name="Mlenga V."/>
            <person name="Montmayeur A."/>
            <person name="Mulrain L."/>
            <person name="Navidi A."/>
            <person name="Naylor J."/>
            <person name="Negash T."/>
            <person name="Nguyen T."/>
            <person name="Nguyen N."/>
            <person name="Nicol R."/>
            <person name="Norbu C."/>
            <person name="Norbu N."/>
            <person name="Novod N."/>
            <person name="O'Neill B."/>
            <person name="Osman S."/>
            <person name="Markiewicz E."/>
            <person name="Oyono O.L."/>
            <person name="Patti C."/>
            <person name="Phunkhang P."/>
            <person name="Pierre F."/>
            <person name="Priest M."/>
            <person name="Raghuraman S."/>
            <person name="Rege F."/>
            <person name="Reyes R."/>
            <person name="Rise C."/>
            <person name="Rogov P."/>
            <person name="Ross K."/>
            <person name="Ryan E."/>
            <person name="Settipalli S."/>
            <person name="Shea T."/>
            <person name="Sherpa N."/>
            <person name="Shi L."/>
            <person name="Shih D."/>
            <person name="Sparrow T."/>
            <person name="Spaulding J."/>
            <person name="Stalker J."/>
            <person name="Stange-Thomann N."/>
            <person name="Stavropoulos S."/>
            <person name="Stone C."/>
            <person name="Strader C."/>
            <person name="Tesfaye S."/>
            <person name="Thomson T."/>
            <person name="Thoulutsang Y."/>
            <person name="Thoulutsang D."/>
            <person name="Topham K."/>
            <person name="Topping I."/>
            <person name="Tsamla T."/>
            <person name="Vassiliev H."/>
            <person name="Vo A."/>
            <person name="Wangchuk T."/>
            <person name="Wangdi T."/>
            <person name="Weiand M."/>
            <person name="Wilkinson J."/>
            <person name="Wilson A."/>
            <person name="Yadav S."/>
            <person name="Young G."/>
            <person name="Yu Q."/>
            <person name="Zembek L."/>
            <person name="Zhong D."/>
            <person name="Zimmer A."/>
            <person name="Zwirko Z."/>
            <person name="Jaffe D.B."/>
            <person name="Alvarez P."/>
            <person name="Brockman W."/>
            <person name="Butler J."/>
            <person name="Chin C."/>
            <person name="Gnerre S."/>
            <person name="Grabherr M."/>
            <person name="Kleber M."/>
            <person name="Mauceli E."/>
            <person name="MacCallum I."/>
        </authorList>
    </citation>
    <scope>NUCLEOTIDE SEQUENCE [LARGE SCALE GENOMIC DNA]</scope>
    <source>
        <strain evidence="22">Rob3c / Tucson 14021-0248.25</strain>
    </source>
</reference>
<comment type="catalytic activity">
    <reaction evidence="14">
        <text>a di-trans,poly-cis-dolichyl beta-D-mannosyl phosphate + L-seryl-[protein] = 3-O-(alpha-D-mannosyl)-L-seryl-[protein] + a di-trans,poly-cis-dolichyl phosphate + H(+)</text>
        <dbReference type="Rhea" id="RHEA:17377"/>
        <dbReference type="Rhea" id="RHEA-COMP:9863"/>
        <dbReference type="Rhea" id="RHEA-COMP:13546"/>
        <dbReference type="Rhea" id="RHEA-COMP:19498"/>
        <dbReference type="Rhea" id="RHEA-COMP:19501"/>
        <dbReference type="ChEBI" id="CHEBI:15378"/>
        <dbReference type="ChEBI" id="CHEBI:29999"/>
        <dbReference type="ChEBI" id="CHEBI:57683"/>
        <dbReference type="ChEBI" id="CHEBI:58211"/>
        <dbReference type="ChEBI" id="CHEBI:137321"/>
        <dbReference type="EC" id="2.4.1.109"/>
    </reaction>
</comment>
<feature type="region of interest" description="Disordered" evidence="18">
    <location>
        <begin position="1"/>
        <end position="32"/>
    </location>
</feature>
<evidence type="ECO:0000256" key="12">
    <source>
        <dbReference type="ARBA" id="ARBA00039583"/>
    </source>
</evidence>
<keyword evidence="7 19" id="KW-0812">Transmembrane</keyword>
<evidence type="ECO:0000256" key="1">
    <source>
        <dbReference type="ARBA" id="ARBA00004477"/>
    </source>
</evidence>
<feature type="domain" description="MIR" evidence="20">
    <location>
        <begin position="316"/>
        <end position="372"/>
    </location>
</feature>
<feature type="transmembrane region" description="Helical" evidence="19">
    <location>
        <begin position="652"/>
        <end position="672"/>
    </location>
</feature>
<evidence type="ECO:0000256" key="11">
    <source>
        <dbReference type="ARBA" id="ARBA00023136"/>
    </source>
</evidence>
<evidence type="ECO:0000256" key="17">
    <source>
        <dbReference type="ARBA" id="ARBA00081085"/>
    </source>
</evidence>
<dbReference type="STRING" id="7238.B4I960"/>
<feature type="domain" description="MIR" evidence="20">
    <location>
        <begin position="250"/>
        <end position="306"/>
    </location>
</feature>
<keyword evidence="6" id="KW-0808">Transferase</keyword>
<evidence type="ECO:0000256" key="4">
    <source>
        <dbReference type="ARBA" id="ARBA00012839"/>
    </source>
</evidence>
<dbReference type="InterPro" id="IPR016093">
    <property type="entry name" value="MIR_motif"/>
</dbReference>
<dbReference type="EC" id="2.4.1.109" evidence="4"/>
<evidence type="ECO:0000259" key="20">
    <source>
        <dbReference type="PROSITE" id="PS50919"/>
    </source>
</evidence>
<feature type="transmembrane region" description="Helical" evidence="19">
    <location>
        <begin position="619"/>
        <end position="640"/>
    </location>
</feature>
<dbReference type="Pfam" id="PF16192">
    <property type="entry name" value="PMT_4TMC"/>
    <property type="match status" value="2"/>
</dbReference>
<feature type="transmembrane region" description="Helical" evidence="19">
    <location>
        <begin position="125"/>
        <end position="142"/>
    </location>
</feature>
<dbReference type="Proteomes" id="UP000001292">
    <property type="component" value="Unassembled WGS sequence"/>
</dbReference>
<dbReference type="UniPathway" id="UPA00378"/>
<evidence type="ECO:0000256" key="18">
    <source>
        <dbReference type="SAM" id="MobiDB-lite"/>
    </source>
</evidence>
<dbReference type="GO" id="GO:0007525">
    <property type="term" value="P:somatic muscle development"/>
    <property type="evidence" value="ECO:0007669"/>
    <property type="project" value="EnsemblMetazoa"/>
</dbReference>
<feature type="domain" description="MIR" evidence="20">
    <location>
        <begin position="377"/>
        <end position="433"/>
    </location>
</feature>
<feature type="transmembrane region" description="Helical" evidence="19">
    <location>
        <begin position="505"/>
        <end position="527"/>
    </location>
</feature>
<evidence type="ECO:0000256" key="8">
    <source>
        <dbReference type="ARBA" id="ARBA00022737"/>
    </source>
</evidence>
<dbReference type="SUPFAM" id="SSF82109">
    <property type="entry name" value="MIR domain"/>
    <property type="match status" value="1"/>
</dbReference>
<evidence type="ECO:0000256" key="19">
    <source>
        <dbReference type="SAM" id="Phobius"/>
    </source>
</evidence>
<feature type="region of interest" description="Disordered" evidence="18">
    <location>
        <begin position="537"/>
        <end position="558"/>
    </location>
</feature>
<dbReference type="GO" id="GO:0004169">
    <property type="term" value="F:dolichyl-phosphate-mannose-protein mannosyltransferase activity"/>
    <property type="evidence" value="ECO:0007669"/>
    <property type="project" value="UniProtKB-EC"/>
</dbReference>
<dbReference type="InterPro" id="IPR003342">
    <property type="entry name" value="ArnT-like_N"/>
</dbReference>
<feature type="transmembrane region" description="Helical" evidence="19">
    <location>
        <begin position="209"/>
        <end position="236"/>
    </location>
</feature>
<dbReference type="InterPro" id="IPR027005">
    <property type="entry name" value="PMT-like"/>
</dbReference>
<keyword evidence="5" id="KW-0328">Glycosyltransferase</keyword>
<evidence type="ECO:0000256" key="15">
    <source>
        <dbReference type="ARBA" id="ARBA00059310"/>
    </source>
</evidence>
<dbReference type="InterPro" id="IPR036300">
    <property type="entry name" value="MIR_dom_sf"/>
</dbReference>
<evidence type="ECO:0000256" key="7">
    <source>
        <dbReference type="ARBA" id="ARBA00022692"/>
    </source>
</evidence>
<accession>B4I960</accession>
<keyword evidence="22" id="KW-1185">Reference proteome</keyword>
<comment type="catalytic activity">
    <reaction evidence="13">
        <text>a di-trans,poly-cis-dolichyl beta-D-mannosyl phosphate + L-threonyl-[protein] = 3-O-(alpha-D-mannosyl)-L-threonyl-[protein] + a di-trans,poly-cis-dolichyl phosphate + H(+)</text>
        <dbReference type="Rhea" id="RHEA:53396"/>
        <dbReference type="Rhea" id="RHEA-COMP:11060"/>
        <dbReference type="Rhea" id="RHEA-COMP:13547"/>
        <dbReference type="Rhea" id="RHEA-COMP:19498"/>
        <dbReference type="Rhea" id="RHEA-COMP:19501"/>
        <dbReference type="ChEBI" id="CHEBI:15378"/>
        <dbReference type="ChEBI" id="CHEBI:30013"/>
        <dbReference type="ChEBI" id="CHEBI:57683"/>
        <dbReference type="ChEBI" id="CHEBI:58211"/>
        <dbReference type="ChEBI" id="CHEBI:137323"/>
        <dbReference type="EC" id="2.4.1.109"/>
    </reaction>
</comment>
<evidence type="ECO:0000256" key="6">
    <source>
        <dbReference type="ARBA" id="ARBA00022679"/>
    </source>
</evidence>
<evidence type="ECO:0000256" key="2">
    <source>
        <dbReference type="ARBA" id="ARBA00004922"/>
    </source>
</evidence>
<feature type="transmembrane region" description="Helical" evidence="19">
    <location>
        <begin position="595"/>
        <end position="613"/>
    </location>
</feature>
<comment type="pathway">
    <text evidence="2">Protein modification; protein glycosylation.</text>
</comment>
<feature type="compositionally biased region" description="Polar residues" evidence="18">
    <location>
        <begin position="537"/>
        <end position="551"/>
    </location>
</feature>
<dbReference type="PhylomeDB" id="B4I960"/>